<dbReference type="RefSeq" id="WP_113969134.1">
    <property type="nucleotide sequence ID" value="NZ_QNRJ01000004.1"/>
</dbReference>
<dbReference type="SUPFAM" id="SSF52833">
    <property type="entry name" value="Thioredoxin-like"/>
    <property type="match status" value="1"/>
</dbReference>
<evidence type="ECO:0000313" key="2">
    <source>
        <dbReference type="Proteomes" id="UP000252118"/>
    </source>
</evidence>
<dbReference type="InterPro" id="IPR008554">
    <property type="entry name" value="Glutaredoxin-like"/>
</dbReference>
<dbReference type="Pfam" id="PF05768">
    <property type="entry name" value="Glrx-like"/>
    <property type="match status" value="1"/>
</dbReference>
<dbReference type="EMBL" id="QNRJ01000004">
    <property type="protein sequence ID" value="RBP05584.1"/>
    <property type="molecule type" value="Genomic_DNA"/>
</dbReference>
<evidence type="ECO:0000313" key="1">
    <source>
        <dbReference type="EMBL" id="RBP05584.1"/>
    </source>
</evidence>
<proteinExistence type="predicted"/>
<organism evidence="1 2">
    <name type="scientific">Rossellomorea aquimaris</name>
    <dbReference type="NCBI Taxonomy" id="189382"/>
    <lineage>
        <taxon>Bacteria</taxon>
        <taxon>Bacillati</taxon>
        <taxon>Bacillota</taxon>
        <taxon>Bacilli</taxon>
        <taxon>Bacillales</taxon>
        <taxon>Bacillaceae</taxon>
        <taxon>Rossellomorea</taxon>
    </lineage>
</organism>
<dbReference type="Proteomes" id="UP000252118">
    <property type="component" value="Unassembled WGS sequence"/>
</dbReference>
<protein>
    <submittedName>
        <fullName evidence="1">Glutaredoxin-like protein DUF836</fullName>
    </submittedName>
</protein>
<gene>
    <name evidence="1" type="ORF">DET59_104305</name>
</gene>
<dbReference type="Gene3D" id="3.40.30.10">
    <property type="entry name" value="Glutaredoxin"/>
    <property type="match status" value="1"/>
</dbReference>
<name>A0A366ETF0_9BACI</name>
<dbReference type="PROSITE" id="PS51354">
    <property type="entry name" value="GLUTAREDOXIN_2"/>
    <property type="match status" value="1"/>
</dbReference>
<accession>A0A366ETF0</accession>
<sequence length="81" mass="9640">MKQVLFYTRNQCGLCEDAKITLKLLQDELGFEIIEIDIEETDELTERFGLMIPVVELDREILQYGQIDYFTLSKRLHEKTR</sequence>
<dbReference type="OrthoDB" id="32865at2"/>
<comment type="caution">
    <text evidence="1">The sequence shown here is derived from an EMBL/GenBank/DDBJ whole genome shotgun (WGS) entry which is preliminary data.</text>
</comment>
<dbReference type="InterPro" id="IPR036249">
    <property type="entry name" value="Thioredoxin-like_sf"/>
</dbReference>
<dbReference type="AlphaFoldDB" id="A0A366ETF0"/>
<reference evidence="1 2" key="1">
    <citation type="submission" date="2018-06" db="EMBL/GenBank/DDBJ databases">
        <title>Freshwater and sediment microbial communities from various areas in North America, analyzing microbe dynamics in response to fracking.</title>
        <authorList>
            <person name="Lamendella R."/>
        </authorList>
    </citation>
    <scope>NUCLEOTIDE SEQUENCE [LARGE SCALE GENOMIC DNA]</scope>
    <source>
        <strain evidence="1 2">97B</strain>
    </source>
</reference>